<dbReference type="GO" id="GO:0043565">
    <property type="term" value="F:sequence-specific DNA binding"/>
    <property type="evidence" value="ECO:0007669"/>
    <property type="project" value="InterPro"/>
</dbReference>
<dbReference type="PROSITE" id="PS01124">
    <property type="entry name" value="HTH_ARAC_FAMILY_2"/>
    <property type="match status" value="1"/>
</dbReference>
<dbReference type="RefSeq" id="WP_013252326.1">
    <property type="nucleotide sequence ID" value="NC_014363.1"/>
</dbReference>
<proteinExistence type="predicted"/>
<evidence type="ECO:0000313" key="6">
    <source>
        <dbReference type="Proteomes" id="UP000000333"/>
    </source>
</evidence>
<feature type="compositionally biased region" description="Basic and acidic residues" evidence="3">
    <location>
        <begin position="339"/>
        <end position="349"/>
    </location>
</feature>
<dbReference type="PANTHER" id="PTHR47893:SF1">
    <property type="entry name" value="REGULATORY PROTEIN PCHR"/>
    <property type="match status" value="1"/>
</dbReference>
<dbReference type="OrthoDB" id="9799345at2"/>
<reference evidence="5 6" key="1">
    <citation type="journal article" date="2010" name="Stand. Genomic Sci.">
        <title>Complete genome sequence of Olsenella uli type strain (VPI D76D-27C).</title>
        <authorList>
            <person name="Goker M."/>
            <person name="Held B."/>
            <person name="Lucas S."/>
            <person name="Nolan M."/>
            <person name="Yasawong M."/>
            <person name="Glavina Del Rio T."/>
            <person name="Tice H."/>
            <person name="Cheng J.F."/>
            <person name="Bruce D."/>
            <person name="Detter J.C."/>
            <person name="Tapia R."/>
            <person name="Han C."/>
            <person name="Goodwin L."/>
            <person name="Pitluck S."/>
            <person name="Liolios K."/>
            <person name="Ivanova N."/>
            <person name="Mavromatis K."/>
            <person name="Mikhailova N."/>
            <person name="Pati A."/>
            <person name="Chen A."/>
            <person name="Palaniappan K."/>
            <person name="Land M."/>
            <person name="Hauser L."/>
            <person name="Chang Y.J."/>
            <person name="Jeffries C.D."/>
            <person name="Rohde M."/>
            <person name="Sikorski J."/>
            <person name="Pukall R."/>
            <person name="Woyke T."/>
            <person name="Bristow J."/>
            <person name="Eisen J.A."/>
            <person name="Markowitz V."/>
            <person name="Hugenholtz P."/>
            <person name="Kyrpides N.C."/>
            <person name="Klenk H.P."/>
            <person name="Lapidus A."/>
        </authorList>
    </citation>
    <scope>NUCLEOTIDE SEQUENCE [LARGE SCALE GENOMIC DNA]</scope>
    <source>
        <strain evidence="6">ATCC 49627 / DSM 7084 / CIP 109912 / JCM 12494 / NCIMB 702895 / VPI D76D-27C</strain>
    </source>
</reference>
<name>E1QWS1_OLSUV</name>
<accession>E1QWS1</accession>
<dbReference type="InterPro" id="IPR018060">
    <property type="entry name" value="HTH_AraC"/>
</dbReference>
<dbReference type="Proteomes" id="UP000000333">
    <property type="component" value="Chromosome"/>
</dbReference>
<evidence type="ECO:0000256" key="3">
    <source>
        <dbReference type="SAM" id="MobiDB-lite"/>
    </source>
</evidence>
<keyword evidence="2" id="KW-0804">Transcription</keyword>
<evidence type="ECO:0000256" key="2">
    <source>
        <dbReference type="ARBA" id="ARBA00023163"/>
    </source>
</evidence>
<dbReference type="SMART" id="SM00342">
    <property type="entry name" value="HTH_ARAC"/>
    <property type="match status" value="1"/>
</dbReference>
<feature type="region of interest" description="Disordered" evidence="3">
    <location>
        <begin position="330"/>
        <end position="349"/>
    </location>
</feature>
<dbReference type="eggNOG" id="COG2207">
    <property type="taxonomic scope" value="Bacteria"/>
</dbReference>
<dbReference type="PANTHER" id="PTHR47893">
    <property type="entry name" value="REGULATORY PROTEIN PCHR"/>
    <property type="match status" value="1"/>
</dbReference>
<dbReference type="STRING" id="633147.Olsu_1475"/>
<dbReference type="KEGG" id="ols:Olsu_1475"/>
<keyword evidence="6" id="KW-1185">Reference proteome</keyword>
<organism evidence="5 6">
    <name type="scientific">Olsenella uli (strain ATCC 49627 / DSM 7084 / CCUG 31166 / CIP 109912 / JCM 12494 / LMG 11480 / NCIMB 702895 / VPI D76D-27C)</name>
    <name type="common">Lactobacillus uli</name>
    <dbReference type="NCBI Taxonomy" id="633147"/>
    <lineage>
        <taxon>Bacteria</taxon>
        <taxon>Bacillati</taxon>
        <taxon>Actinomycetota</taxon>
        <taxon>Coriobacteriia</taxon>
        <taxon>Coriobacteriales</taxon>
        <taxon>Atopobiaceae</taxon>
        <taxon>Olsenella</taxon>
    </lineage>
</organism>
<protein>
    <submittedName>
        <fullName evidence="5">Transcriptional regulator, AraC family</fullName>
    </submittedName>
</protein>
<feature type="domain" description="HTH araC/xylS-type" evidence="4">
    <location>
        <begin position="221"/>
        <end position="319"/>
    </location>
</feature>
<dbReference type="EMBL" id="CP002106">
    <property type="protein sequence ID" value="ADK68574.1"/>
    <property type="molecule type" value="Genomic_DNA"/>
</dbReference>
<dbReference type="InterPro" id="IPR009057">
    <property type="entry name" value="Homeodomain-like_sf"/>
</dbReference>
<gene>
    <name evidence="5" type="ordered locus">Olsu_1475</name>
</gene>
<keyword evidence="1" id="KW-0805">Transcription regulation</keyword>
<dbReference type="AlphaFoldDB" id="E1QWS1"/>
<dbReference type="PATRIC" id="fig|633147.7.peg.43"/>
<dbReference type="InterPro" id="IPR053142">
    <property type="entry name" value="PchR_regulatory_protein"/>
</dbReference>
<dbReference type="Pfam" id="PF12833">
    <property type="entry name" value="HTH_18"/>
    <property type="match status" value="1"/>
</dbReference>
<sequence>MKSIETDLYSGAFRGWGLKPLKGVRGYGPEGVLHTFENEIGSGEYWAYFRGNLFAVNAFRMSFAKSGTMRYRCSEHICLGCYDDVRGMAQRRGAALVPGAIMVYLGDEHGEYEAHFSKGAVARASSITISPDYYRDYLQSRFGNVKDVRKAFAKVDGKYDLPELVDLLRKARAYQGKGIAAELFYEGVVAEAVALVMEYASREDGSGEHRALSQGDACAISHISSYIADNLSGDLSCARLASELYIGQTKLKRLFKTATGLSPSAYVTRERMEEAARLLRETDLLIASIGKAVGYHKPGAFTEAFRRSKGFSPADFRRSNGVWRSQRIPEQPAHAACHKARDGRQYEGG</sequence>
<evidence type="ECO:0000313" key="5">
    <source>
        <dbReference type="EMBL" id="ADK68574.1"/>
    </source>
</evidence>
<evidence type="ECO:0000259" key="4">
    <source>
        <dbReference type="PROSITE" id="PS01124"/>
    </source>
</evidence>
<dbReference type="GO" id="GO:0003700">
    <property type="term" value="F:DNA-binding transcription factor activity"/>
    <property type="evidence" value="ECO:0007669"/>
    <property type="project" value="InterPro"/>
</dbReference>
<dbReference type="SUPFAM" id="SSF46689">
    <property type="entry name" value="Homeodomain-like"/>
    <property type="match status" value="2"/>
</dbReference>
<dbReference type="GeneID" id="78512863"/>
<evidence type="ECO:0000256" key="1">
    <source>
        <dbReference type="ARBA" id="ARBA00023015"/>
    </source>
</evidence>
<dbReference type="Gene3D" id="1.10.10.60">
    <property type="entry name" value="Homeodomain-like"/>
    <property type="match status" value="1"/>
</dbReference>
<dbReference type="HOGENOM" id="CLU_052345_2_1_11"/>